<accession>A0A4P9C819</accession>
<protein>
    <submittedName>
        <fullName evidence="5">Sugar diacid utilization regulator</fullName>
    </submittedName>
</protein>
<dbReference type="InterPro" id="IPR008599">
    <property type="entry name" value="Diacid_rec"/>
</dbReference>
<evidence type="ECO:0000256" key="1">
    <source>
        <dbReference type="ARBA" id="ARBA00006754"/>
    </source>
</evidence>
<dbReference type="InterPro" id="IPR041522">
    <property type="entry name" value="CdaR_GGDEF"/>
</dbReference>
<evidence type="ECO:0000313" key="6">
    <source>
        <dbReference type="Proteomes" id="UP000218387"/>
    </source>
</evidence>
<dbReference type="KEGG" id="emt:CPZ25_005330"/>
<feature type="domain" description="CdaR GGDEF-like" evidence="4">
    <location>
        <begin position="144"/>
        <end position="266"/>
    </location>
</feature>
<dbReference type="InterPro" id="IPR051448">
    <property type="entry name" value="CdaR-like_regulators"/>
</dbReference>
<dbReference type="PANTHER" id="PTHR33744">
    <property type="entry name" value="CARBOHYDRATE DIACID REGULATOR"/>
    <property type="match status" value="1"/>
</dbReference>
<dbReference type="InterPro" id="IPR025736">
    <property type="entry name" value="PucR_C-HTH_dom"/>
</dbReference>
<sequence>MLDSKTAQKIADEVMNSLGYNINVMNKNAIIIGSGIVERIGTFHETAMQTIRDCAIYEVTEEDAARLQGVKPGINMPIVSKDGKVLGAVGITGKPDEVRNIGKLVKMTAELIIEQEESMNQFYRHRNDKELFVTMLLSDSPGMSSEEMKRWGQRMGYNMELPRVACIISIKARPNTGGYERLLDRIKRSKSHSKQDLSVVMSAGYILVFKRLDQAEPWRIEQTLRNYQEHILEHLDKEDQRAIQFFIGGYHTGINGYRKSYEDAAAMYHSVSLPQDTALFFSHRHLIEGFYNQMENEARERILDPYIRLMEDSFGKGVMDAVWTMKHLMENGFRYEQTASELFLHKNTVIFRKKKVDQCLGIDPKGNMNDLLLIRLIICRYLEQIKE</sequence>
<dbReference type="Gene3D" id="1.10.10.2840">
    <property type="entry name" value="PucR C-terminal helix-turn-helix domain"/>
    <property type="match status" value="1"/>
</dbReference>
<evidence type="ECO:0000259" key="2">
    <source>
        <dbReference type="Pfam" id="PF05651"/>
    </source>
</evidence>
<reference evidence="5 6" key="1">
    <citation type="submission" date="2018-05" db="EMBL/GenBank/DDBJ databases">
        <title>Genome comparison of Eubacterium sp.</title>
        <authorList>
            <person name="Feng Y."/>
            <person name="Sanchez-Andrea I."/>
            <person name="Stams A.J.M."/>
            <person name="De Vos W.M."/>
        </authorList>
    </citation>
    <scope>NUCLEOTIDE SEQUENCE [LARGE SCALE GENOMIC DNA]</scope>
    <source>
        <strain evidence="5 6">YI</strain>
    </source>
</reference>
<dbReference type="AlphaFoldDB" id="A0A4P9C819"/>
<dbReference type="EMBL" id="CP029487">
    <property type="protein sequence ID" value="QCT70772.1"/>
    <property type="molecule type" value="Genomic_DNA"/>
</dbReference>
<proteinExistence type="inferred from homology"/>
<evidence type="ECO:0000259" key="4">
    <source>
        <dbReference type="Pfam" id="PF17853"/>
    </source>
</evidence>
<evidence type="ECO:0000313" key="5">
    <source>
        <dbReference type="EMBL" id="QCT70772.1"/>
    </source>
</evidence>
<keyword evidence="6" id="KW-1185">Reference proteome</keyword>
<name>A0A4P9C819_EUBML</name>
<feature type="domain" description="Putative sugar diacid recognition" evidence="2">
    <location>
        <begin position="2"/>
        <end position="134"/>
    </location>
</feature>
<gene>
    <name evidence="5" type="ORF">CPZ25_005330</name>
</gene>
<dbReference type="RefSeq" id="WP_096919619.1">
    <property type="nucleotide sequence ID" value="NZ_CP029487.1"/>
</dbReference>
<dbReference type="Pfam" id="PF17853">
    <property type="entry name" value="GGDEF_2"/>
    <property type="match status" value="1"/>
</dbReference>
<dbReference type="InterPro" id="IPR042070">
    <property type="entry name" value="PucR_C-HTH_sf"/>
</dbReference>
<comment type="similarity">
    <text evidence="1">Belongs to the CdaR family.</text>
</comment>
<dbReference type="PANTHER" id="PTHR33744:SF15">
    <property type="entry name" value="CARBOHYDRATE DIACID REGULATOR"/>
    <property type="match status" value="1"/>
</dbReference>
<organism evidence="5 6">
    <name type="scientific">Eubacterium maltosivorans</name>
    <dbReference type="NCBI Taxonomy" id="2041044"/>
    <lineage>
        <taxon>Bacteria</taxon>
        <taxon>Bacillati</taxon>
        <taxon>Bacillota</taxon>
        <taxon>Clostridia</taxon>
        <taxon>Eubacteriales</taxon>
        <taxon>Eubacteriaceae</taxon>
        <taxon>Eubacterium</taxon>
    </lineage>
</organism>
<feature type="domain" description="PucR C-terminal helix-turn-helix" evidence="3">
    <location>
        <begin position="323"/>
        <end position="371"/>
    </location>
</feature>
<dbReference type="Pfam" id="PF13556">
    <property type="entry name" value="HTH_30"/>
    <property type="match status" value="1"/>
</dbReference>
<dbReference type="Proteomes" id="UP000218387">
    <property type="component" value="Chromosome"/>
</dbReference>
<dbReference type="Pfam" id="PF05651">
    <property type="entry name" value="Diacid_rec"/>
    <property type="match status" value="1"/>
</dbReference>
<evidence type="ECO:0000259" key="3">
    <source>
        <dbReference type="Pfam" id="PF13556"/>
    </source>
</evidence>